<dbReference type="Gene3D" id="1.10.1660.10">
    <property type="match status" value="1"/>
</dbReference>
<dbReference type="GO" id="GO:0003677">
    <property type="term" value="F:DNA binding"/>
    <property type="evidence" value="ECO:0007669"/>
    <property type="project" value="InterPro"/>
</dbReference>
<organism evidence="2">
    <name type="scientific">Myoviridae sp. ctZgq1</name>
    <dbReference type="NCBI Taxonomy" id="2826666"/>
    <lineage>
        <taxon>Viruses</taxon>
        <taxon>Duplodnaviria</taxon>
        <taxon>Heunggongvirae</taxon>
        <taxon>Uroviricota</taxon>
        <taxon>Caudoviricetes</taxon>
    </lineage>
</organism>
<dbReference type="SUPFAM" id="SSF46955">
    <property type="entry name" value="Putative DNA-binding domain"/>
    <property type="match status" value="1"/>
</dbReference>
<sequence length="106" mass="12360">MLQKNREGTKTTLKNGVTVELFPISELADYLGRTTQTVRKWELSGVLPNTLFRNKRGYRLYTREQIMLIGKIAEETKLMTGRQYSKIKFSKLVKEELAKLNLKYTT</sequence>
<reference evidence="2" key="1">
    <citation type="journal article" date="2021" name="Proc. Natl. Acad. Sci. U.S.A.">
        <title>A Catalog of Tens of Thousands of Viruses from Human Metagenomes Reveals Hidden Associations with Chronic Diseases.</title>
        <authorList>
            <person name="Tisza M.J."/>
            <person name="Buck C.B."/>
        </authorList>
    </citation>
    <scope>NUCLEOTIDE SEQUENCE</scope>
    <source>
        <strain evidence="2">CtZgq1</strain>
    </source>
</reference>
<dbReference type="Pfam" id="PF13411">
    <property type="entry name" value="MerR_1"/>
    <property type="match status" value="1"/>
</dbReference>
<dbReference type="InterPro" id="IPR000551">
    <property type="entry name" value="MerR-type_HTH_dom"/>
</dbReference>
<proteinExistence type="predicted"/>
<name>A0A8S5LWY7_9CAUD</name>
<protein>
    <submittedName>
        <fullName evidence="2">Helix-turn-helix domain protein</fullName>
    </submittedName>
</protein>
<dbReference type="InterPro" id="IPR009061">
    <property type="entry name" value="DNA-bd_dom_put_sf"/>
</dbReference>
<dbReference type="PROSITE" id="PS50937">
    <property type="entry name" value="HTH_MERR_2"/>
    <property type="match status" value="1"/>
</dbReference>
<accession>A0A8S5LWY7</accession>
<dbReference type="GO" id="GO:0006355">
    <property type="term" value="P:regulation of DNA-templated transcription"/>
    <property type="evidence" value="ECO:0007669"/>
    <property type="project" value="InterPro"/>
</dbReference>
<feature type="domain" description="HTH merR-type" evidence="1">
    <location>
        <begin position="21"/>
        <end position="66"/>
    </location>
</feature>
<evidence type="ECO:0000259" key="1">
    <source>
        <dbReference type="PROSITE" id="PS50937"/>
    </source>
</evidence>
<dbReference type="EMBL" id="BK014762">
    <property type="protein sequence ID" value="DAD74534.1"/>
    <property type="molecule type" value="Genomic_DNA"/>
</dbReference>
<evidence type="ECO:0000313" key="2">
    <source>
        <dbReference type="EMBL" id="DAD74534.1"/>
    </source>
</evidence>